<dbReference type="PANTHER" id="PTHR40661">
    <property type="match status" value="1"/>
</dbReference>
<dbReference type="EMBL" id="BMZE01000002">
    <property type="protein sequence ID" value="GHA26541.1"/>
    <property type="molecule type" value="Genomic_DNA"/>
</dbReference>
<dbReference type="SUPFAM" id="SSF51306">
    <property type="entry name" value="LexA/Signal peptidase"/>
    <property type="match status" value="1"/>
</dbReference>
<dbReference type="GO" id="GO:0006508">
    <property type="term" value="P:proteolysis"/>
    <property type="evidence" value="ECO:0007669"/>
    <property type="project" value="UniProtKB-KW"/>
</dbReference>
<evidence type="ECO:0000313" key="9">
    <source>
        <dbReference type="Proteomes" id="UP000646579"/>
    </source>
</evidence>
<feature type="compositionally biased region" description="Low complexity" evidence="6">
    <location>
        <begin position="153"/>
        <end position="165"/>
    </location>
</feature>
<evidence type="ECO:0000256" key="1">
    <source>
        <dbReference type="ARBA" id="ARBA00022670"/>
    </source>
</evidence>
<accession>A0A918S8P1</accession>
<keyword evidence="3" id="KW-0805">Transcription regulation</keyword>
<feature type="compositionally biased region" description="Low complexity" evidence="6">
    <location>
        <begin position="208"/>
        <end position="220"/>
    </location>
</feature>
<name>A0A918S8P1_9HYPH</name>
<evidence type="ECO:0000256" key="4">
    <source>
        <dbReference type="ARBA" id="ARBA00023125"/>
    </source>
</evidence>
<protein>
    <recommendedName>
        <fullName evidence="7">Peptidase S24/S26A/S26B/S26C domain-containing protein</fullName>
    </recommendedName>
</protein>
<dbReference type="PANTHER" id="PTHR40661:SF3">
    <property type="entry name" value="FELS-1 PROPHAGE TRANSCRIPTIONAL REGULATOR"/>
    <property type="match status" value="1"/>
</dbReference>
<feature type="region of interest" description="Disordered" evidence="6">
    <location>
        <begin position="241"/>
        <end position="291"/>
    </location>
</feature>
<reference evidence="8" key="2">
    <citation type="submission" date="2020-09" db="EMBL/GenBank/DDBJ databases">
        <authorList>
            <person name="Sun Q."/>
            <person name="Kim S."/>
        </authorList>
    </citation>
    <scope>NUCLEOTIDE SEQUENCE</scope>
    <source>
        <strain evidence="8">KCTC 32437</strain>
    </source>
</reference>
<feature type="compositionally biased region" description="Basic and acidic residues" evidence="6">
    <location>
        <begin position="134"/>
        <end position="152"/>
    </location>
</feature>
<evidence type="ECO:0000259" key="7">
    <source>
        <dbReference type="Pfam" id="PF00717"/>
    </source>
</evidence>
<evidence type="ECO:0000313" key="8">
    <source>
        <dbReference type="EMBL" id="GHA26541.1"/>
    </source>
</evidence>
<evidence type="ECO:0000256" key="2">
    <source>
        <dbReference type="ARBA" id="ARBA00022801"/>
    </source>
</evidence>
<dbReference type="Pfam" id="PF00717">
    <property type="entry name" value="Peptidase_S24"/>
    <property type="match status" value="1"/>
</dbReference>
<dbReference type="GO" id="GO:0016020">
    <property type="term" value="C:membrane"/>
    <property type="evidence" value="ECO:0007669"/>
    <property type="project" value="InterPro"/>
</dbReference>
<keyword evidence="5" id="KW-0804">Transcription</keyword>
<keyword evidence="4" id="KW-0238">DNA-binding</keyword>
<dbReference type="PROSITE" id="PS00501">
    <property type="entry name" value="SPASE_I_1"/>
    <property type="match status" value="1"/>
</dbReference>
<sequence length="409" mass="44064">MSATATSHVSEAAINALFAVIYRLRDTPPLTPGAAQALREQARQSDAVDTLAETGLKADGDELLTQISRVDAGLDRWFTFGEKPSTYPVNQVAYLLRHSGKRELERAFLAVWRLHFRQDRVGTDAPDPPVRSRRAPEKRPAPPRLREPEARRQAAAPPAAPVQKAAPPPAAAPAPSIEPEPPAPETSAADAAPRIEPQPRIDPRSISRAPEPAARQPAQQPRHDPQPDFHSAIEAELFGDPEEAPDDETAVTAADGADHQGQDDDGLTMLGEALSGASGPPARKDANGTGEVTDYWRVPPVILMALGGVPPTNIALVPIQGDSMVPTLLDGDVAVIDTRHRLPSPDGIYALNDAFGGIVVKRLEVIANADDKFPMVQVISDNPKYEPRHLYLDEIQVVGRVLRKFGHVS</sequence>
<feature type="compositionally biased region" description="Pro residues" evidence="6">
    <location>
        <begin position="166"/>
        <end position="184"/>
    </location>
</feature>
<keyword evidence="2" id="KW-0378">Hydrolase</keyword>
<dbReference type="InterPro" id="IPR036286">
    <property type="entry name" value="LexA/Signal_pep-like_sf"/>
</dbReference>
<dbReference type="Proteomes" id="UP000646579">
    <property type="component" value="Unassembled WGS sequence"/>
</dbReference>
<evidence type="ECO:0000256" key="6">
    <source>
        <dbReference type="SAM" id="MobiDB-lite"/>
    </source>
</evidence>
<dbReference type="AlphaFoldDB" id="A0A918S8P1"/>
<dbReference type="CDD" id="cd06529">
    <property type="entry name" value="S24_LexA-like"/>
    <property type="match status" value="1"/>
</dbReference>
<dbReference type="InterPro" id="IPR039418">
    <property type="entry name" value="LexA-like"/>
</dbReference>
<feature type="domain" description="Peptidase S24/S26A/S26B/S26C" evidence="7">
    <location>
        <begin position="293"/>
        <end position="401"/>
    </location>
</feature>
<comment type="caution">
    <text evidence="8">The sequence shown here is derived from an EMBL/GenBank/DDBJ whole genome shotgun (WGS) entry which is preliminary data.</text>
</comment>
<keyword evidence="9" id="KW-1185">Reference proteome</keyword>
<dbReference type="InterPro" id="IPR015927">
    <property type="entry name" value="Peptidase_S24_S26A/B/C"/>
</dbReference>
<keyword evidence="1" id="KW-0645">Protease</keyword>
<dbReference type="GO" id="GO:0004252">
    <property type="term" value="F:serine-type endopeptidase activity"/>
    <property type="evidence" value="ECO:0007669"/>
    <property type="project" value="InterPro"/>
</dbReference>
<dbReference type="Gene3D" id="2.10.109.10">
    <property type="entry name" value="Umud Fragment, subunit A"/>
    <property type="match status" value="1"/>
</dbReference>
<gene>
    <name evidence="8" type="ORF">GCM10007989_22920</name>
</gene>
<evidence type="ECO:0000256" key="5">
    <source>
        <dbReference type="ARBA" id="ARBA00023163"/>
    </source>
</evidence>
<reference evidence="8" key="1">
    <citation type="journal article" date="2014" name="Int. J. Syst. Evol. Microbiol.">
        <title>Complete genome sequence of Corynebacterium casei LMG S-19264T (=DSM 44701T), isolated from a smear-ripened cheese.</title>
        <authorList>
            <consortium name="US DOE Joint Genome Institute (JGI-PGF)"/>
            <person name="Walter F."/>
            <person name="Albersmeier A."/>
            <person name="Kalinowski J."/>
            <person name="Ruckert C."/>
        </authorList>
    </citation>
    <scope>NUCLEOTIDE SEQUENCE</scope>
    <source>
        <strain evidence="8">KCTC 32437</strain>
    </source>
</reference>
<dbReference type="RefSeq" id="WP_189425807.1">
    <property type="nucleotide sequence ID" value="NZ_BMZE01000002.1"/>
</dbReference>
<evidence type="ECO:0000256" key="3">
    <source>
        <dbReference type="ARBA" id="ARBA00023015"/>
    </source>
</evidence>
<dbReference type="InterPro" id="IPR019756">
    <property type="entry name" value="Pept_S26A_signal_pept_1_Ser-AS"/>
</dbReference>
<feature type="region of interest" description="Disordered" evidence="6">
    <location>
        <begin position="120"/>
        <end position="228"/>
    </location>
</feature>
<feature type="compositionally biased region" description="Low complexity" evidence="6">
    <location>
        <begin position="185"/>
        <end position="194"/>
    </location>
</feature>
<dbReference type="GO" id="GO:0003677">
    <property type="term" value="F:DNA binding"/>
    <property type="evidence" value="ECO:0007669"/>
    <property type="project" value="UniProtKB-KW"/>
</dbReference>
<organism evidence="8 9">
    <name type="scientific">Devosia pacifica</name>
    <dbReference type="NCBI Taxonomy" id="1335967"/>
    <lineage>
        <taxon>Bacteria</taxon>
        <taxon>Pseudomonadati</taxon>
        <taxon>Pseudomonadota</taxon>
        <taxon>Alphaproteobacteria</taxon>
        <taxon>Hyphomicrobiales</taxon>
        <taxon>Devosiaceae</taxon>
        <taxon>Devosia</taxon>
    </lineage>
</organism>
<proteinExistence type="predicted"/>